<accession>A0A1H5QCD4</accession>
<dbReference type="Gene3D" id="2.170.15.10">
    <property type="entry name" value="Proaerolysin, chain A, domain 3"/>
    <property type="match status" value="1"/>
</dbReference>
<feature type="compositionally biased region" description="Polar residues" evidence="1">
    <location>
        <begin position="186"/>
        <end position="195"/>
    </location>
</feature>
<evidence type="ECO:0000256" key="2">
    <source>
        <dbReference type="SAM" id="SignalP"/>
    </source>
</evidence>
<dbReference type="Proteomes" id="UP000198878">
    <property type="component" value="Unassembled WGS sequence"/>
</dbReference>
<proteinExistence type="predicted"/>
<evidence type="ECO:0000313" key="4">
    <source>
        <dbReference type="Proteomes" id="UP000198878"/>
    </source>
</evidence>
<feature type="region of interest" description="Disordered" evidence="1">
    <location>
        <begin position="182"/>
        <end position="205"/>
    </location>
</feature>
<dbReference type="STRING" id="218821.SAMN05421837_102402"/>
<gene>
    <name evidence="3" type="ORF">SAMN05421837_102402</name>
</gene>
<name>A0A1H5QCD4_9PSEU</name>
<dbReference type="SUPFAM" id="SSF56973">
    <property type="entry name" value="Aerolisin/ETX pore-forming domain"/>
    <property type="match status" value="1"/>
</dbReference>
<reference evidence="4" key="1">
    <citation type="submission" date="2016-10" db="EMBL/GenBank/DDBJ databases">
        <authorList>
            <person name="Varghese N."/>
            <person name="Submissions S."/>
        </authorList>
    </citation>
    <scope>NUCLEOTIDE SEQUENCE [LARGE SCALE GENOMIC DNA]</scope>
    <source>
        <strain evidence="4">DSM 44654</strain>
    </source>
</reference>
<dbReference type="RefSeq" id="WP_208608179.1">
    <property type="nucleotide sequence ID" value="NZ_FNUJ01000002.1"/>
</dbReference>
<feature type="chain" id="PRO_5011433978" evidence="2">
    <location>
        <begin position="31"/>
        <end position="205"/>
    </location>
</feature>
<sequence length="205" mass="22101">MTSKRNAWTAAGLGLLTAAGLVLTAPGASADGGPTARELLDKCDNGTDSCVFHPAGPPEEHTGAGHQVGEAAFNCTGDLQRSTVNWSDTTGESNSFGVSLSAEYGFSEVFKVSIETSYQHTWESSHTEGQATNVDVRPGEKGWVERAPKMQKVHGTYEMHFPDKFYDHYIWYQDFDADGPVPGSTGDITQHTAPMTDQEKSEHCG</sequence>
<keyword evidence="2" id="KW-0732">Signal</keyword>
<evidence type="ECO:0000313" key="3">
    <source>
        <dbReference type="EMBL" id="SEF23772.1"/>
    </source>
</evidence>
<feature type="signal peptide" evidence="2">
    <location>
        <begin position="1"/>
        <end position="30"/>
    </location>
</feature>
<keyword evidence="4" id="KW-1185">Reference proteome</keyword>
<protein>
    <submittedName>
        <fullName evidence="3">Uncharacterized protein</fullName>
    </submittedName>
</protein>
<dbReference type="EMBL" id="FNUJ01000002">
    <property type="protein sequence ID" value="SEF23772.1"/>
    <property type="molecule type" value="Genomic_DNA"/>
</dbReference>
<organism evidence="3 4">
    <name type="scientific">Amycolatopsis pretoriensis</name>
    <dbReference type="NCBI Taxonomy" id="218821"/>
    <lineage>
        <taxon>Bacteria</taxon>
        <taxon>Bacillati</taxon>
        <taxon>Actinomycetota</taxon>
        <taxon>Actinomycetes</taxon>
        <taxon>Pseudonocardiales</taxon>
        <taxon>Pseudonocardiaceae</taxon>
        <taxon>Amycolatopsis</taxon>
    </lineage>
</organism>
<evidence type="ECO:0000256" key="1">
    <source>
        <dbReference type="SAM" id="MobiDB-lite"/>
    </source>
</evidence>
<dbReference type="AlphaFoldDB" id="A0A1H5QCD4"/>